<sequence length="52" mass="6204">NSLSAFYIRRTTVQENTRDIYNPIKICQTYYDCCNRLFKLTTTKDNEDQAMC</sequence>
<name>A0A095ANQ6_SCHHA</name>
<dbReference type="AlphaFoldDB" id="A0A095ANQ6"/>
<gene>
    <name evidence="1" type="ORF">MS3_04182</name>
</gene>
<accession>A0A095ANQ6</accession>
<proteinExistence type="predicted"/>
<organism evidence="1">
    <name type="scientific">Schistosoma haematobium</name>
    <name type="common">Blood fluke</name>
    <dbReference type="NCBI Taxonomy" id="6185"/>
    <lineage>
        <taxon>Eukaryota</taxon>
        <taxon>Metazoa</taxon>
        <taxon>Spiralia</taxon>
        <taxon>Lophotrochozoa</taxon>
        <taxon>Platyhelminthes</taxon>
        <taxon>Trematoda</taxon>
        <taxon>Digenea</taxon>
        <taxon>Strigeidida</taxon>
        <taxon>Schistosomatoidea</taxon>
        <taxon>Schistosomatidae</taxon>
        <taxon>Schistosoma</taxon>
    </lineage>
</organism>
<reference evidence="1" key="1">
    <citation type="journal article" date="2012" name="Nat. Genet.">
        <title>Whole-genome sequence of Schistosoma haematobium.</title>
        <authorList>
            <person name="Young N.D."/>
            <person name="Jex A.R."/>
            <person name="Li B."/>
            <person name="Liu S."/>
            <person name="Yang L."/>
            <person name="Xiong Z."/>
            <person name="Li Y."/>
            <person name="Cantacessi C."/>
            <person name="Hall R.S."/>
            <person name="Xu X."/>
            <person name="Chen F."/>
            <person name="Wu X."/>
            <person name="Zerlotini A."/>
            <person name="Oliveira G."/>
            <person name="Hofmann A."/>
            <person name="Zhang G."/>
            <person name="Fang X."/>
            <person name="Kang Y."/>
            <person name="Campbell B.E."/>
            <person name="Loukas A."/>
            <person name="Ranganathan S."/>
            <person name="Rollinson D."/>
            <person name="Rinaldi G."/>
            <person name="Brindley P.J."/>
            <person name="Yang H."/>
            <person name="Wang J."/>
            <person name="Wang J."/>
            <person name="Gasser R.B."/>
        </authorList>
    </citation>
    <scope>NUCLEOTIDE SEQUENCE [LARGE SCALE GENOMIC DNA]</scope>
</reference>
<evidence type="ECO:0000313" key="1">
    <source>
        <dbReference type="EMBL" id="KGB35901.1"/>
    </source>
</evidence>
<feature type="non-terminal residue" evidence="1">
    <location>
        <position position="52"/>
    </location>
</feature>
<feature type="non-terminal residue" evidence="1">
    <location>
        <position position="1"/>
    </location>
</feature>
<dbReference type="EMBL" id="KL250727">
    <property type="protein sequence ID" value="KGB35901.1"/>
    <property type="molecule type" value="Genomic_DNA"/>
</dbReference>
<protein>
    <submittedName>
        <fullName evidence="1">Uncharacterized protein</fullName>
    </submittedName>
</protein>